<dbReference type="PANTHER" id="PTHR13697">
    <property type="entry name" value="PHOSPHOFRUCTOKINASE"/>
    <property type="match status" value="1"/>
</dbReference>
<dbReference type="FunFam" id="3.40.50.460:FF:000002">
    <property type="entry name" value="ATP-dependent 6-phosphofructokinase"/>
    <property type="match status" value="1"/>
</dbReference>
<dbReference type="InterPro" id="IPR000023">
    <property type="entry name" value="Phosphofructokinase_dom"/>
</dbReference>
<evidence type="ECO:0000256" key="8">
    <source>
        <dbReference type="ARBA" id="ARBA00022777"/>
    </source>
</evidence>
<protein>
    <recommendedName>
        <fullName evidence="4">6-phosphofructokinase</fullName>
        <ecNumber evidence="4">2.7.1.11</ecNumber>
    </recommendedName>
</protein>
<organism evidence="12">
    <name type="scientific">bioreactor metagenome</name>
    <dbReference type="NCBI Taxonomy" id="1076179"/>
    <lineage>
        <taxon>unclassified sequences</taxon>
        <taxon>metagenomes</taxon>
        <taxon>ecological metagenomes</taxon>
    </lineage>
</organism>
<evidence type="ECO:0000256" key="4">
    <source>
        <dbReference type="ARBA" id="ARBA00012055"/>
    </source>
</evidence>
<reference evidence="12" key="1">
    <citation type="submission" date="2019-08" db="EMBL/GenBank/DDBJ databases">
        <authorList>
            <person name="Kucharzyk K."/>
            <person name="Murdoch R.W."/>
            <person name="Higgins S."/>
            <person name="Loffler F."/>
        </authorList>
    </citation>
    <scope>NUCLEOTIDE SEQUENCE</scope>
</reference>
<comment type="subcellular location">
    <subcellularLocation>
        <location evidence="2">Cytoplasm</location>
    </subcellularLocation>
</comment>
<dbReference type="EC" id="2.7.1.11" evidence="4"/>
<dbReference type="GO" id="GO:0005524">
    <property type="term" value="F:ATP binding"/>
    <property type="evidence" value="ECO:0007669"/>
    <property type="project" value="InterPro"/>
</dbReference>
<keyword evidence="7" id="KW-0479">Metal-binding</keyword>
<accession>A0A645AAG4</accession>
<dbReference type="InterPro" id="IPR035966">
    <property type="entry name" value="PKF_sf"/>
</dbReference>
<dbReference type="GO" id="GO:0003872">
    <property type="term" value="F:6-phosphofructokinase activity"/>
    <property type="evidence" value="ECO:0007669"/>
    <property type="project" value="UniProtKB-EC"/>
</dbReference>
<dbReference type="GO" id="GO:0006002">
    <property type="term" value="P:fructose 6-phosphate metabolic process"/>
    <property type="evidence" value="ECO:0007669"/>
    <property type="project" value="InterPro"/>
</dbReference>
<dbReference type="Gene3D" id="3.40.50.460">
    <property type="entry name" value="Phosphofructokinase domain"/>
    <property type="match status" value="1"/>
</dbReference>
<dbReference type="InterPro" id="IPR022953">
    <property type="entry name" value="ATP_PFK"/>
</dbReference>
<dbReference type="GO" id="GO:0030388">
    <property type="term" value="P:fructose 1,6-bisphosphate metabolic process"/>
    <property type="evidence" value="ECO:0007669"/>
    <property type="project" value="TreeGrafter"/>
</dbReference>
<evidence type="ECO:0000256" key="1">
    <source>
        <dbReference type="ARBA" id="ARBA00001946"/>
    </source>
</evidence>
<evidence type="ECO:0000259" key="11">
    <source>
        <dbReference type="Pfam" id="PF00365"/>
    </source>
</evidence>
<dbReference type="GO" id="GO:0047334">
    <property type="term" value="F:diphosphate-fructose-6-phosphate 1-phosphotransferase activity"/>
    <property type="evidence" value="ECO:0007669"/>
    <property type="project" value="InterPro"/>
</dbReference>
<dbReference type="GO" id="GO:0005945">
    <property type="term" value="C:6-phosphofructokinase complex"/>
    <property type="evidence" value="ECO:0007669"/>
    <property type="project" value="TreeGrafter"/>
</dbReference>
<keyword evidence="6 12" id="KW-0808">Transferase</keyword>
<evidence type="ECO:0000256" key="5">
    <source>
        <dbReference type="ARBA" id="ARBA00022490"/>
    </source>
</evidence>
<dbReference type="PANTHER" id="PTHR13697:SF52">
    <property type="entry name" value="ATP-DEPENDENT 6-PHOSPHOFRUCTOKINASE 3"/>
    <property type="match status" value="1"/>
</dbReference>
<dbReference type="GO" id="GO:0042802">
    <property type="term" value="F:identical protein binding"/>
    <property type="evidence" value="ECO:0007669"/>
    <property type="project" value="TreeGrafter"/>
</dbReference>
<dbReference type="PIRSF" id="PIRSF000532">
    <property type="entry name" value="ATP_PFK_prok"/>
    <property type="match status" value="1"/>
</dbReference>
<feature type="domain" description="Phosphofructokinase" evidence="11">
    <location>
        <begin position="2"/>
        <end position="288"/>
    </location>
</feature>
<evidence type="ECO:0000256" key="6">
    <source>
        <dbReference type="ARBA" id="ARBA00022679"/>
    </source>
</evidence>
<dbReference type="GO" id="GO:0070095">
    <property type="term" value="F:fructose-6-phosphate binding"/>
    <property type="evidence" value="ECO:0007669"/>
    <property type="project" value="TreeGrafter"/>
</dbReference>
<comment type="caution">
    <text evidence="12">The sequence shown here is derived from an EMBL/GenBank/DDBJ whole genome shotgun (WGS) entry which is preliminary data.</text>
</comment>
<dbReference type="Pfam" id="PF00365">
    <property type="entry name" value="PFK"/>
    <property type="match status" value="1"/>
</dbReference>
<keyword evidence="10" id="KW-0324">Glycolysis</keyword>
<dbReference type="InterPro" id="IPR012003">
    <property type="entry name" value="ATP_PFK_prok-type"/>
</dbReference>
<evidence type="ECO:0000256" key="9">
    <source>
        <dbReference type="ARBA" id="ARBA00022842"/>
    </source>
</evidence>
<dbReference type="AlphaFoldDB" id="A0A645AAG4"/>
<evidence type="ECO:0000313" key="12">
    <source>
        <dbReference type="EMBL" id="MPM50195.1"/>
    </source>
</evidence>
<dbReference type="EMBL" id="VSSQ01012858">
    <property type="protein sequence ID" value="MPM50195.1"/>
    <property type="molecule type" value="Genomic_DNA"/>
</dbReference>
<dbReference type="PRINTS" id="PR00476">
    <property type="entry name" value="PHFRCTKINASE"/>
</dbReference>
<evidence type="ECO:0000256" key="7">
    <source>
        <dbReference type="ARBA" id="ARBA00022723"/>
    </source>
</evidence>
<dbReference type="Gene3D" id="3.40.50.450">
    <property type="match status" value="1"/>
</dbReference>
<evidence type="ECO:0000256" key="2">
    <source>
        <dbReference type="ARBA" id="ARBA00004496"/>
    </source>
</evidence>
<gene>
    <name evidence="12" type="primary">pfkA2_4</name>
    <name evidence="12" type="ORF">SDC9_96931</name>
</gene>
<name>A0A645AAG4_9ZZZZ</name>
<dbReference type="NCBIfam" id="NF002872">
    <property type="entry name" value="PRK03202.1"/>
    <property type="match status" value="1"/>
</dbReference>
<dbReference type="GO" id="GO:0048029">
    <property type="term" value="F:monosaccharide binding"/>
    <property type="evidence" value="ECO:0007669"/>
    <property type="project" value="TreeGrafter"/>
</dbReference>
<dbReference type="GO" id="GO:0046872">
    <property type="term" value="F:metal ion binding"/>
    <property type="evidence" value="ECO:0007669"/>
    <property type="project" value="UniProtKB-KW"/>
</dbReference>
<dbReference type="HAMAP" id="MF_01976">
    <property type="entry name" value="Phosphofructokinase_III"/>
    <property type="match status" value="1"/>
</dbReference>
<keyword evidence="8 12" id="KW-0418">Kinase</keyword>
<evidence type="ECO:0000256" key="10">
    <source>
        <dbReference type="ARBA" id="ARBA00023152"/>
    </source>
</evidence>
<proteinExistence type="inferred from homology"/>
<sequence>MKIGILTSGGDCPGINATIRGVGKTAINNYGMKVIGIQNGFSGLLYKDVIDLSDASLSGILNLGGTILGTAREKVFRKKITSPDEKDQEEIKKCYHELGLDCLVCIGGNGTQKTTWMLSELGLNVVGIPKTIDNDVYGTDVTFGFDTAVNIATDAIDRLHSTASSHRRVMVIELMGHHAGWITLYAGMAGGADIILLPELGYNMKVIIDKIKKRMEMGKAYSIVAVAEGIEIQGSSERPAMYFAKEIERQTGFETRETVLGYIQRGGSPSPADRNLGTLLGGHAAQLIHEGKFGRMVAQIKNKIDDVPLEEVAGKLRLVTVDTPLVQQGRRMGISFGVWV</sequence>
<dbReference type="UniPathway" id="UPA00109">
    <property type="reaction ID" value="UER00182"/>
</dbReference>
<keyword evidence="9" id="KW-0460">Magnesium</keyword>
<dbReference type="GO" id="GO:0061621">
    <property type="term" value="P:canonical glycolysis"/>
    <property type="evidence" value="ECO:0007669"/>
    <property type="project" value="TreeGrafter"/>
</dbReference>
<keyword evidence="5" id="KW-0963">Cytoplasm</keyword>
<comment type="pathway">
    <text evidence="3">Carbohydrate degradation; glycolysis; D-glyceraldehyde 3-phosphate and glycerone phosphate from D-glucose: step 3/4.</text>
</comment>
<dbReference type="SUPFAM" id="SSF53784">
    <property type="entry name" value="Phosphofructokinase"/>
    <property type="match status" value="1"/>
</dbReference>
<evidence type="ECO:0000256" key="3">
    <source>
        <dbReference type="ARBA" id="ARBA00004679"/>
    </source>
</evidence>
<dbReference type="GO" id="GO:0016208">
    <property type="term" value="F:AMP binding"/>
    <property type="evidence" value="ECO:0007669"/>
    <property type="project" value="TreeGrafter"/>
</dbReference>
<comment type="cofactor">
    <cofactor evidence="1">
        <name>Mg(2+)</name>
        <dbReference type="ChEBI" id="CHEBI:18420"/>
    </cofactor>
</comment>
<dbReference type="InterPro" id="IPR012829">
    <property type="entry name" value="Phosphofructokinase_III"/>
</dbReference>